<organism evidence="1 2">
    <name type="scientific">Antarcticirhabdus aurantiaca</name>
    <dbReference type="NCBI Taxonomy" id="2606717"/>
    <lineage>
        <taxon>Bacteria</taxon>
        <taxon>Pseudomonadati</taxon>
        <taxon>Pseudomonadota</taxon>
        <taxon>Alphaproteobacteria</taxon>
        <taxon>Hyphomicrobiales</taxon>
        <taxon>Aurantimonadaceae</taxon>
        <taxon>Antarcticirhabdus</taxon>
    </lineage>
</organism>
<dbReference type="EMBL" id="CP113520">
    <property type="protein sequence ID" value="WAJ30981.1"/>
    <property type="molecule type" value="Genomic_DNA"/>
</dbReference>
<accession>A0ACD4NW55</accession>
<keyword evidence="2" id="KW-1185">Reference proteome</keyword>
<name>A0ACD4NW55_9HYPH</name>
<sequence length="75" mass="8171">MMLSVCPICDEVAKAAHDRDGDGMRFNCDACGDFGISEASAFSMHRYASELRRSFLRAAAHRAEPGSVPVITHID</sequence>
<dbReference type="Proteomes" id="UP001163223">
    <property type="component" value="Chromosome"/>
</dbReference>
<protein>
    <submittedName>
        <fullName evidence="1">Uncharacterized protein</fullName>
    </submittedName>
</protein>
<gene>
    <name evidence="1" type="ORF">OXU80_12570</name>
</gene>
<evidence type="ECO:0000313" key="2">
    <source>
        <dbReference type="Proteomes" id="UP001163223"/>
    </source>
</evidence>
<proteinExistence type="predicted"/>
<evidence type="ECO:0000313" key="1">
    <source>
        <dbReference type="EMBL" id="WAJ30981.1"/>
    </source>
</evidence>
<reference evidence="1" key="1">
    <citation type="submission" date="2022-11" db="EMBL/GenBank/DDBJ databases">
        <title>beta-Carotene-producing bacterium, Jeongeuplla avenae sp. nov., alleviates the salt stress of Arabidopsis seedlings.</title>
        <authorList>
            <person name="Jiang L."/>
            <person name="Lee J."/>
        </authorList>
    </citation>
    <scope>NUCLEOTIDE SEQUENCE</scope>
    <source>
        <strain evidence="1">DY_R2A_6</strain>
    </source>
</reference>